<keyword evidence="5 8" id="KW-0812">Transmembrane</keyword>
<feature type="non-terminal residue" evidence="10">
    <location>
        <position position="210"/>
    </location>
</feature>
<keyword evidence="7 8" id="KW-0472">Membrane</keyword>
<sequence>MAMNASTVRESPLCVRLLRLANTLERPVVWLGRAGSWLILPMIGVILFDAVCRRFLRKLPFVIDNGLYIIMNSPVLQDSEWHLHTILFCTSMAYAYIYNAHVRLDLFRPRFSVNGRLWIETLGGLILLIPFLTLMIYHSWSFFEIAWDTNEGTPVLTGIDHRWFIKFFLVIAFVSMLTAAFSIVIRLIVRLYGPNDLHDATQLKKITEPT</sequence>
<dbReference type="EMBL" id="UINC01158181">
    <property type="protein sequence ID" value="SVD55581.1"/>
    <property type="molecule type" value="Genomic_DNA"/>
</dbReference>
<feature type="transmembrane region" description="Helical" evidence="8">
    <location>
        <begin position="34"/>
        <end position="52"/>
    </location>
</feature>
<evidence type="ECO:0000256" key="1">
    <source>
        <dbReference type="ARBA" id="ARBA00004429"/>
    </source>
</evidence>
<dbReference type="InterPro" id="IPR055348">
    <property type="entry name" value="DctQ"/>
</dbReference>
<reference evidence="10" key="1">
    <citation type="submission" date="2018-05" db="EMBL/GenBank/DDBJ databases">
        <authorList>
            <person name="Lanie J.A."/>
            <person name="Ng W.-L."/>
            <person name="Kazmierczak K.M."/>
            <person name="Andrzejewski T.M."/>
            <person name="Davidsen T.M."/>
            <person name="Wayne K.J."/>
            <person name="Tettelin H."/>
            <person name="Glass J.I."/>
            <person name="Rusch D."/>
            <person name="Podicherti R."/>
            <person name="Tsui H.-C.T."/>
            <person name="Winkler M.E."/>
        </authorList>
    </citation>
    <scope>NUCLEOTIDE SEQUENCE</scope>
</reference>
<gene>
    <name evidence="10" type="ORF">METZ01_LOCUS408435</name>
</gene>
<evidence type="ECO:0000256" key="8">
    <source>
        <dbReference type="SAM" id="Phobius"/>
    </source>
</evidence>
<proteinExistence type="predicted"/>
<evidence type="ECO:0000256" key="7">
    <source>
        <dbReference type="ARBA" id="ARBA00023136"/>
    </source>
</evidence>
<feature type="transmembrane region" description="Helical" evidence="8">
    <location>
        <begin position="81"/>
        <end position="97"/>
    </location>
</feature>
<dbReference type="AlphaFoldDB" id="A0A382WBQ7"/>
<evidence type="ECO:0000259" key="9">
    <source>
        <dbReference type="Pfam" id="PF04290"/>
    </source>
</evidence>
<evidence type="ECO:0000256" key="6">
    <source>
        <dbReference type="ARBA" id="ARBA00022989"/>
    </source>
</evidence>
<evidence type="ECO:0000313" key="10">
    <source>
        <dbReference type="EMBL" id="SVD55581.1"/>
    </source>
</evidence>
<feature type="transmembrane region" description="Helical" evidence="8">
    <location>
        <begin position="163"/>
        <end position="189"/>
    </location>
</feature>
<evidence type="ECO:0000256" key="5">
    <source>
        <dbReference type="ARBA" id="ARBA00022692"/>
    </source>
</evidence>
<feature type="transmembrane region" description="Helical" evidence="8">
    <location>
        <begin position="117"/>
        <end position="143"/>
    </location>
</feature>
<feature type="domain" description="Tripartite ATP-independent periplasmic transporters DctQ component" evidence="9">
    <location>
        <begin position="77"/>
        <end position="188"/>
    </location>
</feature>
<accession>A0A382WBQ7</accession>
<comment type="subcellular location">
    <subcellularLocation>
        <location evidence="1">Cell inner membrane</location>
        <topology evidence="1">Multi-pass membrane protein</topology>
    </subcellularLocation>
</comment>
<dbReference type="GO" id="GO:0005886">
    <property type="term" value="C:plasma membrane"/>
    <property type="evidence" value="ECO:0007669"/>
    <property type="project" value="UniProtKB-SubCell"/>
</dbReference>
<evidence type="ECO:0000256" key="3">
    <source>
        <dbReference type="ARBA" id="ARBA00022475"/>
    </source>
</evidence>
<keyword evidence="4" id="KW-0997">Cell inner membrane</keyword>
<dbReference type="PANTHER" id="PTHR35011:SF4">
    <property type="entry name" value="SLL1102 PROTEIN"/>
    <property type="match status" value="1"/>
</dbReference>
<name>A0A382WBQ7_9ZZZZ</name>
<keyword evidence="3" id="KW-1003">Cell membrane</keyword>
<organism evidence="10">
    <name type="scientific">marine metagenome</name>
    <dbReference type="NCBI Taxonomy" id="408172"/>
    <lineage>
        <taxon>unclassified sequences</taxon>
        <taxon>metagenomes</taxon>
        <taxon>ecological metagenomes</taxon>
    </lineage>
</organism>
<keyword evidence="6 8" id="KW-1133">Transmembrane helix</keyword>
<evidence type="ECO:0000256" key="2">
    <source>
        <dbReference type="ARBA" id="ARBA00022448"/>
    </source>
</evidence>
<keyword evidence="2" id="KW-0813">Transport</keyword>
<protein>
    <recommendedName>
        <fullName evidence="9">Tripartite ATP-independent periplasmic transporters DctQ component domain-containing protein</fullName>
    </recommendedName>
</protein>
<dbReference type="Pfam" id="PF04290">
    <property type="entry name" value="DctQ"/>
    <property type="match status" value="1"/>
</dbReference>
<evidence type="ECO:0000256" key="4">
    <source>
        <dbReference type="ARBA" id="ARBA00022519"/>
    </source>
</evidence>
<dbReference type="InterPro" id="IPR007387">
    <property type="entry name" value="TRAP_DctQ"/>
</dbReference>
<dbReference type="PANTHER" id="PTHR35011">
    <property type="entry name" value="2,3-DIKETO-L-GULONATE TRAP TRANSPORTER SMALL PERMEASE PROTEIN YIAM"/>
    <property type="match status" value="1"/>
</dbReference>